<protein>
    <submittedName>
        <fullName evidence="18">Uncharacterized protein</fullName>
    </submittedName>
</protein>
<dbReference type="EMBL" id="CAAHFG010000004">
    <property type="protein sequence ID" value="VGO17405.1"/>
    <property type="molecule type" value="Genomic_DNA"/>
</dbReference>
<dbReference type="InterPro" id="IPR049712">
    <property type="entry name" value="Poly_export"/>
</dbReference>
<dbReference type="PANTHER" id="PTHR33619:SF3">
    <property type="entry name" value="POLYSACCHARIDE EXPORT PROTEIN GFCE-RELATED"/>
    <property type="match status" value="1"/>
</dbReference>
<evidence type="ECO:0000259" key="16">
    <source>
        <dbReference type="Pfam" id="PF10531"/>
    </source>
</evidence>
<comment type="similarity">
    <text evidence="2">Belongs to the BexD/CtrA/VexA family.</text>
</comment>
<evidence type="ECO:0000256" key="3">
    <source>
        <dbReference type="ARBA" id="ARBA00022448"/>
    </source>
</evidence>
<dbReference type="GO" id="GO:0015159">
    <property type="term" value="F:polysaccharide transmembrane transporter activity"/>
    <property type="evidence" value="ECO:0007669"/>
    <property type="project" value="InterPro"/>
</dbReference>
<keyword evidence="10" id="KW-0626">Porin</keyword>
<accession>A0A6C2UBI6</accession>
<keyword evidence="5" id="KW-0762">Sugar transport</keyword>
<evidence type="ECO:0000256" key="14">
    <source>
        <dbReference type="ARBA" id="ARBA00023288"/>
    </source>
</evidence>
<evidence type="ECO:0000256" key="12">
    <source>
        <dbReference type="ARBA" id="ARBA00023139"/>
    </source>
</evidence>
<dbReference type="PROSITE" id="PS51257">
    <property type="entry name" value="PROKAR_LIPOPROTEIN"/>
    <property type="match status" value="1"/>
</dbReference>
<evidence type="ECO:0000256" key="11">
    <source>
        <dbReference type="ARBA" id="ARBA00023136"/>
    </source>
</evidence>
<reference evidence="18 19" key="1">
    <citation type="submission" date="2019-04" db="EMBL/GenBank/DDBJ databases">
        <authorList>
            <person name="Van Vliet M D."/>
        </authorList>
    </citation>
    <scope>NUCLEOTIDE SEQUENCE [LARGE SCALE GENOMIC DNA]</scope>
    <source>
        <strain evidence="18 19">F1</strain>
    </source>
</reference>
<dbReference type="Gene3D" id="3.10.560.10">
    <property type="entry name" value="Outer membrane lipoprotein wza domain like"/>
    <property type="match status" value="2"/>
</dbReference>
<dbReference type="Pfam" id="PF10531">
    <property type="entry name" value="SLBB"/>
    <property type="match status" value="1"/>
</dbReference>
<keyword evidence="13" id="KW-0998">Cell outer membrane</keyword>
<evidence type="ECO:0000256" key="10">
    <source>
        <dbReference type="ARBA" id="ARBA00023114"/>
    </source>
</evidence>
<dbReference type="GO" id="GO:0006811">
    <property type="term" value="P:monoatomic ion transport"/>
    <property type="evidence" value="ECO:0007669"/>
    <property type="project" value="UniProtKB-KW"/>
</dbReference>
<evidence type="ECO:0000259" key="17">
    <source>
        <dbReference type="Pfam" id="PF22461"/>
    </source>
</evidence>
<feature type="domain" description="SLBB" evidence="17">
    <location>
        <begin position="262"/>
        <end position="358"/>
    </location>
</feature>
<name>A0A6C2UBI6_PONDE</name>
<keyword evidence="11" id="KW-0472">Membrane</keyword>
<dbReference type="Pfam" id="PF22461">
    <property type="entry name" value="SLBB_2"/>
    <property type="match status" value="1"/>
</dbReference>
<keyword evidence="7" id="KW-0732">Signal</keyword>
<dbReference type="AlphaFoldDB" id="A0A6C2UBI6"/>
<dbReference type="PANTHER" id="PTHR33619">
    <property type="entry name" value="POLYSACCHARIDE EXPORT PROTEIN GFCE-RELATED"/>
    <property type="match status" value="1"/>
</dbReference>
<feature type="domain" description="Polysaccharide export protein N-terminal" evidence="15">
    <location>
        <begin position="90"/>
        <end position="171"/>
    </location>
</feature>
<dbReference type="GO" id="GO:0046930">
    <property type="term" value="C:pore complex"/>
    <property type="evidence" value="ECO:0007669"/>
    <property type="project" value="UniProtKB-KW"/>
</dbReference>
<gene>
    <name evidence="18" type="ORF">PDESU_06001</name>
</gene>
<evidence type="ECO:0000256" key="7">
    <source>
        <dbReference type="ARBA" id="ARBA00022729"/>
    </source>
</evidence>
<evidence type="ECO:0000256" key="8">
    <source>
        <dbReference type="ARBA" id="ARBA00023047"/>
    </source>
</evidence>
<keyword evidence="8" id="KW-0625">Polysaccharide transport</keyword>
<dbReference type="GO" id="GO:0009279">
    <property type="term" value="C:cell outer membrane"/>
    <property type="evidence" value="ECO:0007669"/>
    <property type="project" value="UniProtKB-SubCell"/>
</dbReference>
<evidence type="ECO:0000259" key="15">
    <source>
        <dbReference type="Pfam" id="PF02563"/>
    </source>
</evidence>
<keyword evidence="6" id="KW-0812">Transmembrane</keyword>
<evidence type="ECO:0000256" key="9">
    <source>
        <dbReference type="ARBA" id="ARBA00023065"/>
    </source>
</evidence>
<proteinExistence type="inferred from homology"/>
<dbReference type="InterPro" id="IPR054765">
    <property type="entry name" value="SLBB_dom"/>
</dbReference>
<keyword evidence="12" id="KW-0564">Palmitate</keyword>
<evidence type="ECO:0000313" key="19">
    <source>
        <dbReference type="Proteomes" id="UP000366872"/>
    </source>
</evidence>
<dbReference type="Pfam" id="PF02563">
    <property type="entry name" value="Poly_export"/>
    <property type="match status" value="1"/>
</dbReference>
<keyword evidence="9" id="KW-0406">Ion transport</keyword>
<keyword evidence="14" id="KW-0449">Lipoprotein</keyword>
<dbReference type="InterPro" id="IPR019554">
    <property type="entry name" value="Soluble_ligand-bd"/>
</dbReference>
<keyword evidence="19" id="KW-1185">Reference proteome</keyword>
<evidence type="ECO:0000256" key="4">
    <source>
        <dbReference type="ARBA" id="ARBA00022452"/>
    </source>
</evidence>
<dbReference type="Gene3D" id="3.30.1950.10">
    <property type="entry name" value="wza like domain"/>
    <property type="match status" value="1"/>
</dbReference>
<evidence type="ECO:0000256" key="5">
    <source>
        <dbReference type="ARBA" id="ARBA00022597"/>
    </source>
</evidence>
<evidence type="ECO:0000256" key="6">
    <source>
        <dbReference type="ARBA" id="ARBA00022692"/>
    </source>
</evidence>
<evidence type="ECO:0000313" key="18">
    <source>
        <dbReference type="EMBL" id="VGO17405.1"/>
    </source>
</evidence>
<evidence type="ECO:0000256" key="2">
    <source>
        <dbReference type="ARBA" id="ARBA00009450"/>
    </source>
</evidence>
<feature type="domain" description="Soluble ligand binding" evidence="16">
    <location>
        <begin position="181"/>
        <end position="209"/>
    </location>
</feature>
<keyword evidence="4" id="KW-1134">Transmembrane beta strand</keyword>
<organism evidence="18 19">
    <name type="scientific">Pontiella desulfatans</name>
    <dbReference type="NCBI Taxonomy" id="2750659"/>
    <lineage>
        <taxon>Bacteria</taxon>
        <taxon>Pseudomonadati</taxon>
        <taxon>Kiritimatiellota</taxon>
        <taxon>Kiritimatiellia</taxon>
        <taxon>Kiritimatiellales</taxon>
        <taxon>Pontiellaceae</taxon>
        <taxon>Pontiella</taxon>
    </lineage>
</organism>
<dbReference type="GO" id="GO:0015288">
    <property type="term" value="F:porin activity"/>
    <property type="evidence" value="ECO:0007669"/>
    <property type="project" value="UniProtKB-KW"/>
</dbReference>
<evidence type="ECO:0000256" key="13">
    <source>
        <dbReference type="ARBA" id="ARBA00023237"/>
    </source>
</evidence>
<keyword evidence="3" id="KW-0813">Transport</keyword>
<comment type="subcellular location">
    <subcellularLocation>
        <location evidence="1">Cell outer membrane</location>
        <topology evidence="1">Multi-pass membrane protein</topology>
    </subcellularLocation>
</comment>
<sequence length="389" mass="41932">MLDVLKHMNSVWTGGGSAAVALFALVLSGCSTLPGSGPSNRQMAKDQNEDPGEREYTVVKLDVDSIHKLGGRRPVKLNETFRKTISGKSGFVLGIGDQLAINIWETSNDGLFSTLESKRARIDAMVDENGQVFVPYVGQVDVAGKSIEAVRSAIENGLKGKAVEPQVQVALKTNVSNNLAVVGDVNAPGRYAVPVGGVRLLDVIAWAGGSRAPIFEAEATIVRGETQDSIRLDEVLTQPGNNVWMEPSDTVQIMHKPRTFTALGAVTSKNRHPFKTEGLSLAEALAASGGLSDGLADAGGVFLFRFESAEILQEAGVAIPEILINDTVATIYRLDFNEPEAFFLARSFKMQDNDLIYVANAFAAEYFKFIRIYVQPLLDISRTSSVLID</sequence>
<dbReference type="Proteomes" id="UP000366872">
    <property type="component" value="Unassembled WGS sequence"/>
</dbReference>
<dbReference type="InterPro" id="IPR003715">
    <property type="entry name" value="Poly_export_N"/>
</dbReference>
<evidence type="ECO:0000256" key="1">
    <source>
        <dbReference type="ARBA" id="ARBA00004571"/>
    </source>
</evidence>